<dbReference type="InterPro" id="IPR011701">
    <property type="entry name" value="MFS"/>
</dbReference>
<dbReference type="InterPro" id="IPR005829">
    <property type="entry name" value="Sugar_transporter_CS"/>
</dbReference>
<dbReference type="Proteomes" id="UP000316252">
    <property type="component" value="Unassembled WGS sequence"/>
</dbReference>
<dbReference type="EMBL" id="VHQG01000005">
    <property type="protein sequence ID" value="TPW74009.1"/>
    <property type="molecule type" value="Genomic_DNA"/>
</dbReference>
<protein>
    <submittedName>
        <fullName evidence="10">MHS family MFS transporter</fullName>
    </submittedName>
</protein>
<dbReference type="Gene3D" id="1.20.1250.20">
    <property type="entry name" value="MFS general substrate transporter like domains"/>
    <property type="match status" value="2"/>
</dbReference>
<evidence type="ECO:0000256" key="7">
    <source>
        <dbReference type="SAM" id="MobiDB-lite"/>
    </source>
</evidence>
<dbReference type="PANTHER" id="PTHR43045">
    <property type="entry name" value="SHIKIMATE TRANSPORTER"/>
    <property type="match status" value="1"/>
</dbReference>
<evidence type="ECO:0000256" key="2">
    <source>
        <dbReference type="ARBA" id="ARBA00022448"/>
    </source>
</evidence>
<proteinExistence type="predicted"/>
<feature type="transmembrane region" description="Helical" evidence="8">
    <location>
        <begin position="135"/>
        <end position="160"/>
    </location>
</feature>
<dbReference type="Pfam" id="PF07690">
    <property type="entry name" value="MFS_1"/>
    <property type="match status" value="1"/>
</dbReference>
<feature type="region of interest" description="Disordered" evidence="7">
    <location>
        <begin position="1"/>
        <end position="21"/>
    </location>
</feature>
<feature type="transmembrane region" description="Helical" evidence="8">
    <location>
        <begin position="270"/>
        <end position="295"/>
    </location>
</feature>
<evidence type="ECO:0000256" key="3">
    <source>
        <dbReference type="ARBA" id="ARBA00022475"/>
    </source>
</evidence>
<feature type="transmembrane region" description="Helical" evidence="8">
    <location>
        <begin position="172"/>
        <end position="195"/>
    </location>
</feature>
<dbReference type="InterPro" id="IPR020846">
    <property type="entry name" value="MFS_dom"/>
</dbReference>
<feature type="domain" description="Major facilitator superfamily (MFS) profile" evidence="9">
    <location>
        <begin position="34"/>
        <end position="458"/>
    </location>
</feature>
<accession>A0A506Y0S8</accession>
<dbReference type="SUPFAM" id="SSF103473">
    <property type="entry name" value="MFS general substrate transporter"/>
    <property type="match status" value="1"/>
</dbReference>
<dbReference type="PANTHER" id="PTHR43045:SF1">
    <property type="entry name" value="SHIKIMATE TRANSPORTER"/>
    <property type="match status" value="1"/>
</dbReference>
<keyword evidence="4 8" id="KW-0812">Transmembrane</keyword>
<keyword evidence="2" id="KW-0813">Transport</keyword>
<evidence type="ECO:0000256" key="5">
    <source>
        <dbReference type="ARBA" id="ARBA00022989"/>
    </source>
</evidence>
<feature type="transmembrane region" description="Helical" evidence="8">
    <location>
        <begin position="207"/>
        <end position="226"/>
    </location>
</feature>
<feature type="transmembrane region" description="Helical" evidence="8">
    <location>
        <begin position="405"/>
        <end position="424"/>
    </location>
</feature>
<gene>
    <name evidence="10" type="ORF">FJ657_15265</name>
</gene>
<keyword evidence="5 8" id="KW-1133">Transmembrane helix</keyword>
<dbReference type="GO" id="GO:0022857">
    <property type="term" value="F:transmembrane transporter activity"/>
    <property type="evidence" value="ECO:0007669"/>
    <property type="project" value="InterPro"/>
</dbReference>
<dbReference type="PROSITE" id="PS50850">
    <property type="entry name" value="MFS"/>
    <property type="match status" value="1"/>
</dbReference>
<feature type="transmembrane region" description="Helical" evidence="8">
    <location>
        <begin position="107"/>
        <end position="129"/>
    </location>
</feature>
<evidence type="ECO:0000256" key="6">
    <source>
        <dbReference type="ARBA" id="ARBA00023136"/>
    </source>
</evidence>
<feature type="transmembrane region" description="Helical" evidence="8">
    <location>
        <begin position="336"/>
        <end position="354"/>
    </location>
</feature>
<dbReference type="AlphaFoldDB" id="A0A506Y0S8"/>
<evidence type="ECO:0000256" key="4">
    <source>
        <dbReference type="ARBA" id="ARBA00022692"/>
    </source>
</evidence>
<reference evidence="10 11" key="1">
    <citation type="submission" date="2019-06" db="EMBL/GenBank/DDBJ databases">
        <authorList>
            <person name="Li F."/>
        </authorList>
    </citation>
    <scope>NUCLEOTIDE SEQUENCE [LARGE SCALE GENOMIC DNA]</scope>
    <source>
        <strain evidence="10 11">10F1D-1</strain>
    </source>
</reference>
<dbReference type="GO" id="GO:0005886">
    <property type="term" value="C:plasma membrane"/>
    <property type="evidence" value="ECO:0007669"/>
    <property type="project" value="UniProtKB-SubCell"/>
</dbReference>
<organism evidence="10 11">
    <name type="scientific">Schumannella soli</name>
    <dbReference type="NCBI Taxonomy" id="2590779"/>
    <lineage>
        <taxon>Bacteria</taxon>
        <taxon>Bacillati</taxon>
        <taxon>Actinomycetota</taxon>
        <taxon>Actinomycetes</taxon>
        <taxon>Micrococcales</taxon>
        <taxon>Microbacteriaceae</taxon>
        <taxon>Schumannella</taxon>
    </lineage>
</organism>
<dbReference type="OrthoDB" id="8953821at2"/>
<comment type="caution">
    <text evidence="10">The sequence shown here is derived from an EMBL/GenBank/DDBJ whole genome shotgun (WGS) entry which is preliminary data.</text>
</comment>
<feature type="transmembrane region" description="Helical" evidence="8">
    <location>
        <begin position="430"/>
        <end position="450"/>
    </location>
</feature>
<evidence type="ECO:0000313" key="10">
    <source>
        <dbReference type="EMBL" id="TPW74009.1"/>
    </source>
</evidence>
<evidence type="ECO:0000259" key="9">
    <source>
        <dbReference type="PROSITE" id="PS50850"/>
    </source>
</evidence>
<evidence type="ECO:0000256" key="8">
    <source>
        <dbReference type="SAM" id="Phobius"/>
    </source>
</evidence>
<keyword evidence="6 8" id="KW-0472">Membrane</keyword>
<name>A0A506Y0S8_9MICO</name>
<evidence type="ECO:0000313" key="11">
    <source>
        <dbReference type="Proteomes" id="UP000316252"/>
    </source>
</evidence>
<comment type="subcellular location">
    <subcellularLocation>
        <location evidence="1">Cell membrane</location>
        <topology evidence="1">Multi-pass membrane protein</topology>
    </subcellularLocation>
</comment>
<dbReference type="PROSITE" id="PS00216">
    <property type="entry name" value="SUGAR_TRANSPORT_1"/>
    <property type="match status" value="1"/>
</dbReference>
<dbReference type="InterPro" id="IPR036259">
    <property type="entry name" value="MFS_trans_sf"/>
</dbReference>
<evidence type="ECO:0000256" key="1">
    <source>
        <dbReference type="ARBA" id="ARBA00004651"/>
    </source>
</evidence>
<feature type="transmembrane region" description="Helical" evidence="8">
    <location>
        <begin position="360"/>
        <end position="385"/>
    </location>
</feature>
<feature type="compositionally biased region" description="Low complexity" evidence="7">
    <location>
        <begin position="1"/>
        <end position="10"/>
    </location>
</feature>
<sequence length="473" mass="49199">MTETMPPGTANPGGPGGDPASVVVKPTRRQSVRSAIAVGFGSAIEWYDYGLYAFVAGLIIAPLFFSGATGAVGLLASFGTFAVGFVARPIGGLVLGALSDRWGRRPVLMLSILMIGIATTLIGCLPPYASIGVAAPIMLVILRLIQGFGAGAELAGAITMVNESAQLKRKGFFSSLAMAGAGAGGLLALIIFTTSSTVLGPEEFSSWGWRIPFLFSAVLTIIGVVMRRKLHESPEFEAVERERKAGLVREARRNPFVAFARAFKASPRNWIAGFLIPSGLNVTGYIVTAFGISYLVGTVGLPQNQALFVSLSCSLVMLIFVAVFGAVSDRIGSKRVIYISVIGAVVWVVPYYLILNTGNLAFIIVASGVMLALGWAAGSAAHTVLMPAFFKAEFRSAGLFSSRELQGALIAGPAPLIATAIVVATGGAPWGAAGLIIVAQLLTLVGVLIAKPWVSAAEKAETPALAGITPRED</sequence>
<feature type="transmembrane region" description="Helical" evidence="8">
    <location>
        <begin position="74"/>
        <end position="95"/>
    </location>
</feature>
<feature type="transmembrane region" description="Helical" evidence="8">
    <location>
        <begin position="307"/>
        <end position="327"/>
    </location>
</feature>
<keyword evidence="11" id="KW-1185">Reference proteome</keyword>
<keyword evidence="3" id="KW-1003">Cell membrane</keyword>
<feature type="transmembrane region" description="Helical" evidence="8">
    <location>
        <begin position="49"/>
        <end position="68"/>
    </location>
</feature>